<keyword evidence="3" id="KW-1185">Reference proteome</keyword>
<protein>
    <submittedName>
        <fullName evidence="2">Heterokaryon incompatibility protein-domain-containing protein</fullName>
    </submittedName>
</protein>
<comment type="caution">
    <text evidence="2">The sequence shown here is derived from an EMBL/GenBank/DDBJ whole genome shotgun (WGS) entry which is preliminary data.</text>
</comment>
<organism evidence="2 3">
    <name type="scientific">Cercophora newfieldiana</name>
    <dbReference type="NCBI Taxonomy" id="92897"/>
    <lineage>
        <taxon>Eukaryota</taxon>
        <taxon>Fungi</taxon>
        <taxon>Dikarya</taxon>
        <taxon>Ascomycota</taxon>
        <taxon>Pezizomycotina</taxon>
        <taxon>Sordariomycetes</taxon>
        <taxon>Sordariomycetidae</taxon>
        <taxon>Sordariales</taxon>
        <taxon>Lasiosphaeriaceae</taxon>
        <taxon>Cercophora</taxon>
    </lineage>
</organism>
<dbReference type="AlphaFoldDB" id="A0AA39Y2M5"/>
<sequence>MNLLNKVVQTAKWVDGSPRRCGACLFELDHSAKPASFDVHSEWERMFWTSDTRTSPFPQLVRSASRGCAKCASVLDFLKQAGLEQRCTAIEWFPSRGWNSGQPQINCQLDGGKVVELEICVSPEETEDLIVDGISTAHPSLCRGAKISGGTGDSEALTQAARWLGECREKHVKCHKVDETFVPTRLLRIGGHETMALCEKVSGHINYAALSHHWSEETQAVILKTTNIEQRKIDGITISDLPQMMQDVVAVLRGLKIDYVWIDSLCIIQDSSEDWLQEAASMAQVYSNAEVTIAATWCHGSGQSLFNGRGDSEFLEVDLPGTGSQSPLFVRRSIPHFHWKNSTPTLQEEQGLPPAQALWPLLGRGWVYQEQWLSRRTLHFTEHEIIWICSETTACECAYYSFGDVSRHGQLATEGTRTQDWKAIVEEYSERAFTQITDRLPALAGIATVHLKSDDDVGNYLCGLWSKGLPETLFWHTTSSTPGPRPPMTMPTWSWASITGSVEFDYPDDEIQPKILDAQVNYLGRELMGDVTEAMLRVEGLIASGGVFYGEQWEHLLKNKAKALSDVAPESKHGLEIDGCFINFTPDYALETPGKHFVPDGASVACLLFGRGDIGHCDPEHPETNNEMNYVSGIVLRNVSEGGSIYERIGYFTGSDFDDAFEFERTVALAEKRVFTLM</sequence>
<evidence type="ECO:0000259" key="1">
    <source>
        <dbReference type="Pfam" id="PF06985"/>
    </source>
</evidence>
<feature type="domain" description="Heterokaryon incompatibility" evidence="1">
    <location>
        <begin position="207"/>
        <end position="370"/>
    </location>
</feature>
<evidence type="ECO:0000313" key="3">
    <source>
        <dbReference type="Proteomes" id="UP001174936"/>
    </source>
</evidence>
<dbReference type="PANTHER" id="PTHR33112">
    <property type="entry name" value="DOMAIN PROTEIN, PUTATIVE-RELATED"/>
    <property type="match status" value="1"/>
</dbReference>
<dbReference type="Proteomes" id="UP001174936">
    <property type="component" value="Unassembled WGS sequence"/>
</dbReference>
<dbReference type="EMBL" id="JAULSV010000005">
    <property type="protein sequence ID" value="KAK0644290.1"/>
    <property type="molecule type" value="Genomic_DNA"/>
</dbReference>
<dbReference type="PANTHER" id="PTHR33112:SF16">
    <property type="entry name" value="HETEROKARYON INCOMPATIBILITY DOMAIN-CONTAINING PROTEIN"/>
    <property type="match status" value="1"/>
</dbReference>
<gene>
    <name evidence="2" type="ORF">B0T16DRAFT_378264</name>
</gene>
<accession>A0AA39Y2M5</accession>
<dbReference type="InterPro" id="IPR010730">
    <property type="entry name" value="HET"/>
</dbReference>
<evidence type="ECO:0000313" key="2">
    <source>
        <dbReference type="EMBL" id="KAK0644290.1"/>
    </source>
</evidence>
<name>A0AA39Y2M5_9PEZI</name>
<reference evidence="2" key="1">
    <citation type="submission" date="2023-06" db="EMBL/GenBank/DDBJ databases">
        <title>Genome-scale phylogeny and comparative genomics of the fungal order Sordariales.</title>
        <authorList>
            <consortium name="Lawrence Berkeley National Laboratory"/>
            <person name="Hensen N."/>
            <person name="Bonometti L."/>
            <person name="Westerberg I."/>
            <person name="Brannstrom I.O."/>
            <person name="Guillou S."/>
            <person name="Cros-Aarteil S."/>
            <person name="Calhoun S."/>
            <person name="Haridas S."/>
            <person name="Kuo A."/>
            <person name="Mondo S."/>
            <person name="Pangilinan J."/>
            <person name="Riley R."/>
            <person name="Labutti K."/>
            <person name="Andreopoulos B."/>
            <person name="Lipzen A."/>
            <person name="Chen C."/>
            <person name="Yanf M."/>
            <person name="Daum C."/>
            <person name="Ng V."/>
            <person name="Clum A."/>
            <person name="Steindorff A."/>
            <person name="Ohm R."/>
            <person name="Martin F."/>
            <person name="Silar P."/>
            <person name="Natvig D."/>
            <person name="Lalanne C."/>
            <person name="Gautier V."/>
            <person name="Ament-Velasquez S.L."/>
            <person name="Kruys A."/>
            <person name="Hutchinson M.I."/>
            <person name="Powell A.J."/>
            <person name="Barry K."/>
            <person name="Miller A.N."/>
            <person name="Grigoriev I.V."/>
            <person name="Debuchy R."/>
            <person name="Gladieux P."/>
            <person name="Thoren M.H."/>
            <person name="Johannesson H."/>
        </authorList>
    </citation>
    <scope>NUCLEOTIDE SEQUENCE</scope>
    <source>
        <strain evidence="2">SMH2532-1</strain>
    </source>
</reference>
<dbReference type="Pfam" id="PF06985">
    <property type="entry name" value="HET"/>
    <property type="match status" value="1"/>
</dbReference>
<proteinExistence type="predicted"/>